<feature type="transmembrane region" description="Helical" evidence="3">
    <location>
        <begin position="176"/>
        <end position="196"/>
    </location>
</feature>
<dbReference type="RefSeq" id="WP_338688910.1">
    <property type="nucleotide sequence ID" value="NZ_AP024702.1"/>
</dbReference>
<reference evidence="4 5" key="1">
    <citation type="submission" date="2021-06" db="EMBL/GenBank/DDBJ databases">
        <title>Complete genome of Haloferula helveola possessing various polysaccharide degrading enzymes.</title>
        <authorList>
            <person name="Takami H."/>
            <person name="Huang C."/>
            <person name="Hamasaki K."/>
        </authorList>
    </citation>
    <scope>NUCLEOTIDE SEQUENCE [LARGE SCALE GENOMIC DNA]</scope>
    <source>
        <strain evidence="4 5">CN-1</strain>
    </source>
</reference>
<accession>A0ABM7R7V8</accession>
<dbReference type="PROSITE" id="PS00379">
    <property type="entry name" value="CDP_ALCOHOL_P_TRANSF"/>
    <property type="match status" value="1"/>
</dbReference>
<sequence>MKPKVTCYSGGEGRFMEWSQQCRAKLLGPMLARCAEAGLHANHITLSSLLAGLAFVPAVMFGLPGLALAMLALHVMLDGLDGPLARFRGQASNRGSFTDTMADQLVVTASTLAMVQSGHAAAWPGGLYVFLYALVVGFALVRNALNEPYSWLFRPRFVIFGWFAVEFYFLPGSLDTALWIASAALGIKAITGFIRIRRRM</sequence>
<feature type="transmembrane region" description="Helical" evidence="3">
    <location>
        <begin position="49"/>
        <end position="77"/>
    </location>
</feature>
<evidence type="ECO:0000256" key="2">
    <source>
        <dbReference type="RuleBase" id="RU003750"/>
    </source>
</evidence>
<feature type="transmembrane region" description="Helical" evidence="3">
    <location>
        <begin position="121"/>
        <end position="141"/>
    </location>
</feature>
<name>A0ABM7R7V8_9BACT</name>
<keyword evidence="3" id="KW-0472">Membrane</keyword>
<proteinExistence type="inferred from homology"/>
<evidence type="ECO:0000256" key="1">
    <source>
        <dbReference type="ARBA" id="ARBA00022679"/>
    </source>
</evidence>
<dbReference type="Gene3D" id="1.20.120.1760">
    <property type="match status" value="1"/>
</dbReference>
<gene>
    <name evidence="4" type="ORF">HAHE_08630</name>
</gene>
<dbReference type="EMBL" id="AP024702">
    <property type="protein sequence ID" value="BCX46955.1"/>
    <property type="molecule type" value="Genomic_DNA"/>
</dbReference>
<comment type="similarity">
    <text evidence="2">Belongs to the CDP-alcohol phosphatidyltransferase class-I family.</text>
</comment>
<feature type="transmembrane region" description="Helical" evidence="3">
    <location>
        <begin position="153"/>
        <end position="170"/>
    </location>
</feature>
<keyword evidence="3" id="KW-0812">Transmembrane</keyword>
<organism evidence="4 5">
    <name type="scientific">Haloferula helveola</name>
    <dbReference type="NCBI Taxonomy" id="490095"/>
    <lineage>
        <taxon>Bacteria</taxon>
        <taxon>Pseudomonadati</taxon>
        <taxon>Verrucomicrobiota</taxon>
        <taxon>Verrucomicrobiia</taxon>
        <taxon>Verrucomicrobiales</taxon>
        <taxon>Verrucomicrobiaceae</taxon>
        <taxon>Haloferula</taxon>
    </lineage>
</organism>
<dbReference type="Proteomes" id="UP001374893">
    <property type="component" value="Chromosome"/>
</dbReference>
<dbReference type="InterPro" id="IPR048254">
    <property type="entry name" value="CDP_ALCOHOL_P_TRANSF_CS"/>
</dbReference>
<keyword evidence="1 2" id="KW-0808">Transferase</keyword>
<evidence type="ECO:0000313" key="5">
    <source>
        <dbReference type="Proteomes" id="UP001374893"/>
    </source>
</evidence>
<keyword evidence="5" id="KW-1185">Reference proteome</keyword>
<dbReference type="InterPro" id="IPR043130">
    <property type="entry name" value="CDP-OH_PTrfase_TM_dom"/>
</dbReference>
<evidence type="ECO:0000256" key="3">
    <source>
        <dbReference type="SAM" id="Phobius"/>
    </source>
</evidence>
<dbReference type="InterPro" id="IPR000462">
    <property type="entry name" value="CDP-OH_P_trans"/>
</dbReference>
<protein>
    <recommendedName>
        <fullName evidence="6">CDP-alcohol phosphatidyltransferase family protein</fullName>
    </recommendedName>
</protein>
<evidence type="ECO:0008006" key="6">
    <source>
        <dbReference type="Google" id="ProtNLM"/>
    </source>
</evidence>
<evidence type="ECO:0000313" key="4">
    <source>
        <dbReference type="EMBL" id="BCX46955.1"/>
    </source>
</evidence>
<dbReference type="Pfam" id="PF01066">
    <property type="entry name" value="CDP-OH_P_transf"/>
    <property type="match status" value="1"/>
</dbReference>
<keyword evidence="3" id="KW-1133">Transmembrane helix</keyword>